<organism evidence="3">
    <name type="scientific">Paenibacillus sp. BIHB 4019</name>
    <dbReference type="NCBI Taxonomy" id="1870819"/>
    <lineage>
        <taxon>Bacteria</taxon>
        <taxon>Bacillati</taxon>
        <taxon>Bacillota</taxon>
        <taxon>Bacilli</taxon>
        <taxon>Bacillales</taxon>
        <taxon>Paenibacillaceae</taxon>
        <taxon>Paenibacillus</taxon>
    </lineage>
</organism>
<evidence type="ECO:0000259" key="2">
    <source>
        <dbReference type="Pfam" id="PF18994"/>
    </source>
</evidence>
<feature type="domain" description="Prophage endopeptidase tail N-terminal" evidence="2">
    <location>
        <begin position="5"/>
        <end position="84"/>
    </location>
</feature>
<feature type="domain" description="Tail spike" evidence="1">
    <location>
        <begin position="122"/>
        <end position="355"/>
    </location>
</feature>
<protein>
    <recommendedName>
        <fullName evidence="4">Prophage tail endopeptidase domain-containing protein</fullName>
    </recommendedName>
</protein>
<dbReference type="NCBIfam" id="TIGR01665">
    <property type="entry name" value="put_anti_recept"/>
    <property type="match status" value="1"/>
</dbReference>
<gene>
    <name evidence="3" type="ORF">BBD42_30840</name>
</gene>
<accession>A0A1B2DTR9</accession>
<evidence type="ECO:0008006" key="4">
    <source>
        <dbReference type="Google" id="ProtNLM"/>
    </source>
</evidence>
<reference evidence="3" key="1">
    <citation type="submission" date="2016-08" db="EMBL/GenBank/DDBJ databases">
        <title>Complete Genome Seqeunce of Paenibacillus sp. BIHB 4019 from tea rhizoplane.</title>
        <authorList>
            <person name="Thakur R."/>
            <person name="Swarnkar M.K."/>
            <person name="Gulati A."/>
        </authorList>
    </citation>
    <scope>NUCLEOTIDE SEQUENCE [LARGE SCALE GENOMIC DNA]</scope>
    <source>
        <strain evidence="3">BIHB4019</strain>
    </source>
</reference>
<sequence>MMLQVLDKNLVTVGVLPDAIEVVRKRRLNSDYELSFSLPMISDDYDKVQPKGHVKDERGQLYVINDRSRKRDGKKRMVQFDCMHVMFKMSDFKFPYASYIDEAYGINIVTLLNSISAATNGKFTFNVDPGFDLKDVKDFGRGNTLEALNYVSDKYGAEIEPDNFVIHVKKTVGMDRGLQYRLRKNIINIHFNDKSRALTTRLFSQMKDGRTFIGLAASNLTTEEYALLNDIPGAIVGGIIRVNYLISPYAAYWSNTTNTYFDNELIDQDIEDPLELLLATRKSLRVQEVPALDVSVSVADLHKIDPDEEQAYIGDTVLLYDEEMQIKGIQARVMEINEYPFNRDKQPDVKLANFYLRDDYDILADFNKSKQLVESIVSGGKVRTAAFETFAAQAITDINNSKSQVIYDQRGIVLQSLVNPLHQVVASSVGIYITRDGGVTADAALTSAGLVAEKVYGKLGNFIEIEIGIGNNVFKANQNGIHLGHQTFASSPFRVNMAGQLFATQADITGMIHAKGGSFEGDITASGTITGGTIIGATLTGGVITGALIQTKVEGQFPRSVMSTTENMFGVYTDASNYVLFQNYGGAPAFRFVTAGTQRALINTLLGYLEIFGDNGVYINAANGAANITLAANNVIMPSWSSVVNGTSGQTLQEAFLTKAQKGIPTGSGGAHNHGIPSGTRLATTDSSGAVTGFVTYSAAGTHTHEQL</sequence>
<dbReference type="Pfam" id="PF18994">
    <property type="entry name" value="Prophage_tailD1"/>
    <property type="match status" value="1"/>
</dbReference>
<dbReference type="InterPro" id="IPR007119">
    <property type="entry name" value="Phage_tail_spike_N"/>
</dbReference>
<dbReference type="AlphaFoldDB" id="A0A1B2DTR9"/>
<dbReference type="Gene3D" id="3.55.50.40">
    <property type="match status" value="1"/>
</dbReference>
<name>A0A1B2DTR9_9BACL</name>
<proteinExistence type="predicted"/>
<dbReference type="EMBL" id="CP016808">
    <property type="protein sequence ID" value="ANY71101.1"/>
    <property type="molecule type" value="Genomic_DNA"/>
</dbReference>
<dbReference type="InterPro" id="IPR010572">
    <property type="entry name" value="Tail_dom"/>
</dbReference>
<evidence type="ECO:0000313" key="3">
    <source>
        <dbReference type="EMBL" id="ANY71101.1"/>
    </source>
</evidence>
<dbReference type="Pfam" id="PF06605">
    <property type="entry name" value="Prophage_tail"/>
    <property type="match status" value="1"/>
</dbReference>
<dbReference type="InterPro" id="IPR044051">
    <property type="entry name" value="Prophage_tail_N"/>
</dbReference>
<evidence type="ECO:0000259" key="1">
    <source>
        <dbReference type="Pfam" id="PF06605"/>
    </source>
</evidence>